<gene>
    <name evidence="2" type="ORF">DNM41_09255</name>
</gene>
<reference evidence="2" key="1">
    <citation type="submission" date="2018-06" db="EMBL/GenBank/DDBJ databases">
        <authorList>
            <person name="Ashton P.M."/>
            <person name="Dallman T."/>
            <person name="Nair S."/>
            <person name="De Pinna E."/>
            <person name="Peters T."/>
            <person name="Grant K."/>
        </authorList>
    </citation>
    <scope>NUCLEOTIDE SEQUENCE</scope>
    <source>
        <strain evidence="2">458084</strain>
    </source>
</reference>
<keyword evidence="1" id="KW-0472">Membrane</keyword>
<comment type="caution">
    <text evidence="2">The sequence shown here is derived from an EMBL/GenBank/DDBJ whole genome shotgun (WGS) entry which is preliminary data.</text>
</comment>
<keyword evidence="1" id="KW-1133">Transmembrane helix</keyword>
<accession>A0A5I0CXV3</accession>
<protein>
    <submittedName>
        <fullName evidence="2">Uncharacterized protein</fullName>
    </submittedName>
</protein>
<organism evidence="2">
    <name type="scientific">Salmonella enterica subsp. enterica serovar Ouagadougou</name>
    <dbReference type="NCBI Taxonomy" id="2564899"/>
    <lineage>
        <taxon>Bacteria</taxon>
        <taxon>Pseudomonadati</taxon>
        <taxon>Pseudomonadota</taxon>
        <taxon>Gammaproteobacteria</taxon>
        <taxon>Enterobacterales</taxon>
        <taxon>Enterobacteriaceae</taxon>
        <taxon>Salmonella</taxon>
    </lineage>
</organism>
<proteinExistence type="predicted"/>
<keyword evidence="1" id="KW-0812">Transmembrane</keyword>
<feature type="transmembrane region" description="Helical" evidence="1">
    <location>
        <begin position="44"/>
        <end position="72"/>
    </location>
</feature>
<evidence type="ECO:0000256" key="1">
    <source>
        <dbReference type="SAM" id="Phobius"/>
    </source>
</evidence>
<feature type="transmembrane region" description="Helical" evidence="1">
    <location>
        <begin position="79"/>
        <end position="100"/>
    </location>
</feature>
<dbReference type="EMBL" id="AAHEBA010000006">
    <property type="protein sequence ID" value="EBV0635126.1"/>
    <property type="molecule type" value="Genomic_DNA"/>
</dbReference>
<sequence>MQGMRHIRTIIILLIGSFFSISLLILFIEIAMGDVSKYSLVGIFVLWITSLIIGIMNVWWHILIAVILIMLFTNIKKKWLIIVIYIYVFLIGLTSCIITGV</sequence>
<evidence type="ECO:0000313" key="2">
    <source>
        <dbReference type="EMBL" id="EBV0635126.1"/>
    </source>
</evidence>
<feature type="transmembrane region" description="Helical" evidence="1">
    <location>
        <begin position="12"/>
        <end position="32"/>
    </location>
</feature>
<dbReference type="AlphaFoldDB" id="A0A5I0CXV3"/>
<name>A0A5I0CXV3_SALET</name>